<evidence type="ECO:0000256" key="4">
    <source>
        <dbReference type="ARBA" id="ARBA00022679"/>
    </source>
</evidence>
<evidence type="ECO:0000256" key="1">
    <source>
        <dbReference type="ARBA" id="ARBA00000142"/>
    </source>
</evidence>
<name>A0A916VG31_9BACL</name>
<dbReference type="EMBL" id="BMAQ01000031">
    <property type="protein sequence ID" value="GFR38962.1"/>
    <property type="molecule type" value="Genomic_DNA"/>
</dbReference>
<feature type="binding site" evidence="7">
    <location>
        <position position="68"/>
    </location>
    <ligand>
        <name>S-adenosyl-L-methionine</name>
        <dbReference type="ChEBI" id="CHEBI:59789"/>
    </ligand>
</feature>
<dbReference type="InterPro" id="IPR055361">
    <property type="entry name" value="tRNA_methyltr_TrmB_bact"/>
</dbReference>
<organism evidence="8 9">
    <name type="scientific">Insulibacter thermoxylanivorax</name>
    <dbReference type="NCBI Taxonomy" id="2749268"/>
    <lineage>
        <taxon>Bacteria</taxon>
        <taxon>Bacillati</taxon>
        <taxon>Bacillota</taxon>
        <taxon>Bacilli</taxon>
        <taxon>Bacillales</taxon>
        <taxon>Paenibacillaceae</taxon>
        <taxon>Insulibacter</taxon>
    </lineage>
</organism>
<dbReference type="PANTHER" id="PTHR23417:SF14">
    <property type="entry name" value="PENTACOTRIPEPTIDE-REPEAT REGION OF PRORP DOMAIN-CONTAINING PROTEIN"/>
    <property type="match status" value="1"/>
</dbReference>
<dbReference type="AlphaFoldDB" id="A0A916VG31"/>
<dbReference type="SUPFAM" id="SSF53335">
    <property type="entry name" value="S-adenosyl-L-methionine-dependent methyltransferases"/>
    <property type="match status" value="1"/>
</dbReference>
<evidence type="ECO:0000256" key="5">
    <source>
        <dbReference type="ARBA" id="ARBA00022691"/>
    </source>
</evidence>
<comment type="similarity">
    <text evidence="7">Belongs to the class I-like SAM-binding methyltransferase superfamily. TrmB family.</text>
</comment>
<dbReference type="PROSITE" id="PS51625">
    <property type="entry name" value="SAM_MT_TRMB"/>
    <property type="match status" value="1"/>
</dbReference>
<comment type="pathway">
    <text evidence="7">tRNA modification; N(7)-methylguanine-tRNA biosynthesis.</text>
</comment>
<proteinExistence type="inferred from homology"/>
<dbReference type="Gene3D" id="3.40.50.150">
    <property type="entry name" value="Vaccinia Virus protein VP39"/>
    <property type="match status" value="1"/>
</dbReference>
<evidence type="ECO:0000256" key="3">
    <source>
        <dbReference type="ARBA" id="ARBA00022603"/>
    </source>
</evidence>
<comment type="caution">
    <text evidence="8">The sequence shown here is derived from an EMBL/GenBank/DDBJ whole genome shotgun (WGS) entry which is preliminary data.</text>
</comment>
<evidence type="ECO:0000256" key="6">
    <source>
        <dbReference type="ARBA" id="ARBA00022694"/>
    </source>
</evidence>
<feature type="binding site" evidence="7">
    <location>
        <position position="102"/>
    </location>
    <ligand>
        <name>S-adenosyl-L-methionine</name>
        <dbReference type="ChEBI" id="CHEBI:59789"/>
    </ligand>
</feature>
<keyword evidence="6 7" id="KW-0819">tRNA processing</keyword>
<dbReference type="EC" id="2.1.1.33" evidence="7"/>
<dbReference type="InterPro" id="IPR029063">
    <property type="entry name" value="SAM-dependent_MTases_sf"/>
</dbReference>
<dbReference type="HAMAP" id="MF_01057">
    <property type="entry name" value="tRNA_methyltr_TrmB"/>
    <property type="match status" value="1"/>
</dbReference>
<dbReference type="GO" id="GO:0008176">
    <property type="term" value="F:tRNA (guanine(46)-N7)-methyltransferase activity"/>
    <property type="evidence" value="ECO:0007669"/>
    <property type="project" value="UniProtKB-UniRule"/>
</dbReference>
<keyword evidence="4 7" id="KW-0808">Transferase</keyword>
<keyword evidence="3 7" id="KW-0489">Methyltransferase</keyword>
<dbReference type="RefSeq" id="WP_200967178.1">
    <property type="nucleotide sequence ID" value="NZ_BMAQ01000031.1"/>
</dbReference>
<accession>A0A916VG31</accession>
<dbReference type="GO" id="GO:0043527">
    <property type="term" value="C:tRNA methyltransferase complex"/>
    <property type="evidence" value="ECO:0007669"/>
    <property type="project" value="TreeGrafter"/>
</dbReference>
<dbReference type="Pfam" id="PF02390">
    <property type="entry name" value="Methyltransf_4"/>
    <property type="match status" value="1"/>
</dbReference>
<gene>
    <name evidence="7 8" type="primary">trmB</name>
    <name evidence="8" type="ORF">PRECH8_22580</name>
</gene>
<dbReference type="NCBIfam" id="NF001080">
    <property type="entry name" value="PRK00121.2-2"/>
    <property type="match status" value="1"/>
</dbReference>
<comment type="catalytic activity">
    <reaction evidence="1 7">
        <text>guanosine(46) in tRNA + S-adenosyl-L-methionine = N(7)-methylguanosine(46) in tRNA + S-adenosyl-L-homocysteine</text>
        <dbReference type="Rhea" id="RHEA:42708"/>
        <dbReference type="Rhea" id="RHEA-COMP:10188"/>
        <dbReference type="Rhea" id="RHEA-COMP:10189"/>
        <dbReference type="ChEBI" id="CHEBI:57856"/>
        <dbReference type="ChEBI" id="CHEBI:59789"/>
        <dbReference type="ChEBI" id="CHEBI:74269"/>
        <dbReference type="ChEBI" id="CHEBI:74480"/>
        <dbReference type="EC" id="2.1.1.33"/>
    </reaction>
</comment>
<evidence type="ECO:0000256" key="2">
    <source>
        <dbReference type="ARBA" id="ARBA00003015"/>
    </source>
</evidence>
<feature type="binding site" evidence="7">
    <location>
        <position position="160"/>
    </location>
    <ligand>
        <name>substrate</name>
    </ligand>
</feature>
<keyword evidence="9" id="KW-1185">Reference proteome</keyword>
<dbReference type="Proteomes" id="UP000654993">
    <property type="component" value="Unassembled WGS sequence"/>
</dbReference>
<dbReference type="InterPro" id="IPR003358">
    <property type="entry name" value="tRNA_(Gua-N-7)_MeTrfase_Trmb"/>
</dbReference>
<feature type="binding site" evidence="7">
    <location>
        <position position="124"/>
    </location>
    <ligand>
        <name>S-adenosyl-L-methionine</name>
        <dbReference type="ChEBI" id="CHEBI:59789"/>
    </ligand>
</feature>
<evidence type="ECO:0000256" key="7">
    <source>
        <dbReference type="HAMAP-Rule" id="MF_01057"/>
    </source>
</evidence>
<dbReference type="PANTHER" id="PTHR23417">
    <property type="entry name" value="3-DEOXY-D-MANNO-OCTULOSONIC-ACID TRANSFERASE/TRNA GUANINE-N 7 - -METHYLTRANSFERASE"/>
    <property type="match status" value="1"/>
</dbReference>
<evidence type="ECO:0000313" key="8">
    <source>
        <dbReference type="EMBL" id="GFR38962.1"/>
    </source>
</evidence>
<feature type="binding site" evidence="7">
    <location>
        <begin position="198"/>
        <end position="201"/>
    </location>
    <ligand>
        <name>substrate</name>
    </ligand>
</feature>
<feature type="binding site" evidence="7">
    <location>
        <position position="128"/>
    </location>
    <ligand>
        <name>substrate</name>
    </ligand>
</feature>
<keyword evidence="5 7" id="KW-0949">S-adenosyl-L-methionine</keyword>
<sequence>MRLRRKKGTKEWLQEHDQLIILEGRKLRGKWQERAKGKPIHAEFGMGKGGFISEMSARHPEIHYIGIDRYDELLRRSGEKAYEVHEQYGRGEPDNLSLVLFNIEHIEELFAPGEVERIYLNFSDPWPKKRHAKRRLTHPRFLRKFIEILNERGEIYLRTDSVSLFEFSLNSFADLGLRTVEITFDLHRDGTPQGHVMTEYEAKFVGQGMPIYHCRVLVGSEAVATYEEQVRAAWEEDQAAR</sequence>
<protein>
    <recommendedName>
        <fullName evidence="7">tRNA (guanine-N(7)-)-methyltransferase</fullName>
        <ecNumber evidence="7">2.1.1.33</ecNumber>
    </recommendedName>
    <alternativeName>
        <fullName evidence="7">tRNA (guanine(46)-N(7))-methyltransferase</fullName>
    </alternativeName>
    <alternativeName>
        <fullName evidence="7">tRNA(m7G46)-methyltransferase</fullName>
    </alternativeName>
</protein>
<reference evidence="8" key="1">
    <citation type="submission" date="2020-08" db="EMBL/GenBank/DDBJ databases">
        <authorList>
            <person name="Uke A."/>
            <person name="Chhe C."/>
            <person name="Baramee S."/>
            <person name="Kosugi A."/>
        </authorList>
    </citation>
    <scope>NUCLEOTIDE SEQUENCE</scope>
    <source>
        <strain evidence="8">DA-C8</strain>
    </source>
</reference>
<dbReference type="NCBIfam" id="TIGR00091">
    <property type="entry name" value="tRNA (guanosine(46)-N7)-methyltransferase TrmB"/>
    <property type="match status" value="1"/>
</dbReference>
<reference evidence="8" key="2">
    <citation type="journal article" date="2021" name="Data Brief">
        <title>Draft genome sequence data of the facultative, thermophilic, xylanolytic bacterium Paenibacillus sp. strain DA-C8.</title>
        <authorList>
            <person name="Chhe C."/>
            <person name="Uke A."/>
            <person name="Baramee S."/>
            <person name="Ungkulpasvich U."/>
            <person name="Tachaapaikoon C."/>
            <person name="Pason P."/>
            <person name="Waeonukul R."/>
            <person name="Ratanakhanokchai K."/>
            <person name="Kosugi A."/>
        </authorList>
    </citation>
    <scope>NUCLEOTIDE SEQUENCE</scope>
    <source>
        <strain evidence="8">DA-C8</strain>
    </source>
</reference>
<comment type="caution">
    <text evidence="7">Lacks conserved residue(s) required for the propagation of feature annotation.</text>
</comment>
<comment type="function">
    <text evidence="2 7">Catalyzes the formation of N(7)-methylguanine at position 46 (m7G46) in tRNA.</text>
</comment>
<feature type="binding site" evidence="7">
    <location>
        <position position="43"/>
    </location>
    <ligand>
        <name>S-adenosyl-L-methionine</name>
        <dbReference type="ChEBI" id="CHEBI:59789"/>
    </ligand>
</feature>
<evidence type="ECO:0000313" key="9">
    <source>
        <dbReference type="Proteomes" id="UP000654993"/>
    </source>
</evidence>